<keyword evidence="3" id="KW-1185">Reference proteome</keyword>
<accession>A0A6J8B3S1</accession>
<dbReference type="OrthoDB" id="10324435at2759"/>
<dbReference type="Proteomes" id="UP000507470">
    <property type="component" value="Unassembled WGS sequence"/>
</dbReference>
<organism evidence="2 3">
    <name type="scientific">Mytilus coruscus</name>
    <name type="common">Sea mussel</name>
    <dbReference type="NCBI Taxonomy" id="42192"/>
    <lineage>
        <taxon>Eukaryota</taxon>
        <taxon>Metazoa</taxon>
        <taxon>Spiralia</taxon>
        <taxon>Lophotrochozoa</taxon>
        <taxon>Mollusca</taxon>
        <taxon>Bivalvia</taxon>
        <taxon>Autobranchia</taxon>
        <taxon>Pteriomorphia</taxon>
        <taxon>Mytilida</taxon>
        <taxon>Mytiloidea</taxon>
        <taxon>Mytilidae</taxon>
        <taxon>Mytilinae</taxon>
        <taxon>Mytilus</taxon>
    </lineage>
</organism>
<keyword evidence="1" id="KW-1133">Transmembrane helix</keyword>
<evidence type="ECO:0000256" key="1">
    <source>
        <dbReference type="SAM" id="Phobius"/>
    </source>
</evidence>
<proteinExistence type="predicted"/>
<evidence type="ECO:0000313" key="2">
    <source>
        <dbReference type="EMBL" id="CAC5378538.1"/>
    </source>
</evidence>
<keyword evidence="1" id="KW-0472">Membrane</keyword>
<feature type="transmembrane region" description="Helical" evidence="1">
    <location>
        <begin position="170"/>
        <end position="192"/>
    </location>
</feature>
<feature type="transmembrane region" description="Helical" evidence="1">
    <location>
        <begin position="245"/>
        <end position="267"/>
    </location>
</feature>
<sequence length="309" mass="34558">MLKEDINRTVLLSLIFINGLHSCNFEICFTWKVSPDNLTLICKVHSLKYRVRIKNPYHIQVADCFPGIGKSICDSTYKNGTIHQDKKSKTTVYTVNGTIDNHVNGIWTCIHGTKIDNATVDVTVFIHKEYKVNHTIIVRRNNGRNGVGVNYSEPTRSNQVVWTDYGCICYLLLSTFACYFVFMILICCIIKFADRCCNLRLDEKRLCNFQNLYILEIIRIFSILIPVIVIGIVVLIVNIENCSSVGLVLCLVPGGLLGILSSTCVMIRQDETANEIPQLIPNNDIQGDDTASTSCIPNLADKGDDGATV</sequence>
<protein>
    <submittedName>
        <fullName evidence="2">Uncharacterized protein</fullName>
    </submittedName>
</protein>
<dbReference type="AlphaFoldDB" id="A0A6J8B3S1"/>
<dbReference type="EMBL" id="CACVKT020002575">
    <property type="protein sequence ID" value="CAC5378538.1"/>
    <property type="molecule type" value="Genomic_DNA"/>
</dbReference>
<keyword evidence="1" id="KW-0812">Transmembrane</keyword>
<name>A0A6J8B3S1_MYTCO</name>
<feature type="transmembrane region" description="Helical" evidence="1">
    <location>
        <begin position="213"/>
        <end position="239"/>
    </location>
</feature>
<gene>
    <name evidence="2" type="ORF">MCOR_14725</name>
</gene>
<reference evidence="2 3" key="1">
    <citation type="submission" date="2020-06" db="EMBL/GenBank/DDBJ databases">
        <authorList>
            <person name="Li R."/>
            <person name="Bekaert M."/>
        </authorList>
    </citation>
    <scope>NUCLEOTIDE SEQUENCE [LARGE SCALE GENOMIC DNA]</scope>
    <source>
        <strain evidence="3">wild</strain>
    </source>
</reference>
<evidence type="ECO:0000313" key="3">
    <source>
        <dbReference type="Proteomes" id="UP000507470"/>
    </source>
</evidence>